<organism evidence="1 2">
    <name type="scientific">Polyangium jinanense</name>
    <dbReference type="NCBI Taxonomy" id="2829994"/>
    <lineage>
        <taxon>Bacteria</taxon>
        <taxon>Pseudomonadati</taxon>
        <taxon>Myxococcota</taxon>
        <taxon>Polyangia</taxon>
        <taxon>Polyangiales</taxon>
        <taxon>Polyangiaceae</taxon>
        <taxon>Polyangium</taxon>
    </lineage>
</organism>
<evidence type="ECO:0000313" key="1">
    <source>
        <dbReference type="EMBL" id="MDC3979814.1"/>
    </source>
</evidence>
<proteinExistence type="predicted"/>
<reference evidence="1 2" key="1">
    <citation type="submission" date="2021-04" db="EMBL/GenBank/DDBJ databases">
        <title>Genome analysis of Polyangium sp.</title>
        <authorList>
            <person name="Li Y."/>
            <person name="Wang J."/>
        </authorList>
    </citation>
    <scope>NUCLEOTIDE SEQUENCE [LARGE SCALE GENOMIC DNA]</scope>
    <source>
        <strain evidence="1 2">SDU14</strain>
    </source>
</reference>
<dbReference type="EMBL" id="JAGTJJ010000001">
    <property type="protein sequence ID" value="MDC3979814.1"/>
    <property type="molecule type" value="Genomic_DNA"/>
</dbReference>
<sequence>MKLTAEQQALVGEELSRYLESTDSRKMVADLVDAAREASALPVYADMGGALLITTEGDVLIVSTNQVWDRNAKWETEADPQWRLLARIAASERYPQLSFLRPTRPVSAVDCEACNGTGSVEFSGCAARCGGCWSTGWIEVPEANPPPTGSAGG</sequence>
<comment type="caution">
    <text evidence="1">The sequence shown here is derived from an EMBL/GenBank/DDBJ whole genome shotgun (WGS) entry which is preliminary data.</text>
</comment>
<protein>
    <submittedName>
        <fullName evidence="1">Uncharacterized protein</fullName>
    </submittedName>
</protein>
<name>A0A9X3WX59_9BACT</name>
<dbReference type="AlphaFoldDB" id="A0A9X3WX59"/>
<keyword evidence="2" id="KW-1185">Reference proteome</keyword>
<dbReference type="Proteomes" id="UP001151081">
    <property type="component" value="Unassembled WGS sequence"/>
</dbReference>
<gene>
    <name evidence="1" type="ORF">KEG57_04835</name>
</gene>
<accession>A0A9X3WX59</accession>
<dbReference type="RefSeq" id="WP_272458192.1">
    <property type="nucleotide sequence ID" value="NZ_JAGTJJ010000001.1"/>
</dbReference>
<evidence type="ECO:0000313" key="2">
    <source>
        <dbReference type="Proteomes" id="UP001151081"/>
    </source>
</evidence>